<name>A0A9D4D398_DREPO</name>
<accession>A0A9D4D398</accession>
<protein>
    <recommendedName>
        <fullName evidence="3">Reverse transcriptase domain-containing protein</fullName>
    </recommendedName>
</protein>
<evidence type="ECO:0000313" key="1">
    <source>
        <dbReference type="EMBL" id="KAH3736533.1"/>
    </source>
</evidence>
<evidence type="ECO:0000313" key="2">
    <source>
        <dbReference type="Proteomes" id="UP000828390"/>
    </source>
</evidence>
<dbReference type="EMBL" id="JAIWYP010000011">
    <property type="protein sequence ID" value="KAH3736533.1"/>
    <property type="molecule type" value="Genomic_DNA"/>
</dbReference>
<dbReference type="AlphaFoldDB" id="A0A9D4D398"/>
<gene>
    <name evidence="1" type="ORF">DPMN_043104</name>
</gene>
<organism evidence="1 2">
    <name type="scientific">Dreissena polymorpha</name>
    <name type="common">Zebra mussel</name>
    <name type="synonym">Mytilus polymorpha</name>
    <dbReference type="NCBI Taxonomy" id="45954"/>
    <lineage>
        <taxon>Eukaryota</taxon>
        <taxon>Metazoa</taxon>
        <taxon>Spiralia</taxon>
        <taxon>Lophotrochozoa</taxon>
        <taxon>Mollusca</taxon>
        <taxon>Bivalvia</taxon>
        <taxon>Autobranchia</taxon>
        <taxon>Heteroconchia</taxon>
        <taxon>Euheterodonta</taxon>
        <taxon>Imparidentia</taxon>
        <taxon>Neoheterodontei</taxon>
        <taxon>Myida</taxon>
        <taxon>Dreissenoidea</taxon>
        <taxon>Dreissenidae</taxon>
        <taxon>Dreissena</taxon>
    </lineage>
</organism>
<proteinExistence type="predicted"/>
<sequence>MWTLRKHFDYLDFADDLALFSRIQQNMHKQINIVADISARNGLTLKSRKSKVFKASASSDSKHTVKSAVLEEMDSFIYA</sequence>
<reference evidence="1" key="2">
    <citation type="submission" date="2020-11" db="EMBL/GenBank/DDBJ databases">
        <authorList>
            <person name="McCartney M.A."/>
            <person name="Auch B."/>
            <person name="Kono T."/>
            <person name="Mallez S."/>
            <person name="Becker A."/>
            <person name="Gohl D.M."/>
            <person name="Silverstein K.A.T."/>
            <person name="Koren S."/>
            <person name="Bechman K.B."/>
            <person name="Herman A."/>
            <person name="Abrahante J.E."/>
            <person name="Garbe J."/>
        </authorList>
    </citation>
    <scope>NUCLEOTIDE SEQUENCE</scope>
    <source>
        <strain evidence="1">Duluth1</strain>
        <tissue evidence="1">Whole animal</tissue>
    </source>
</reference>
<reference evidence="1" key="1">
    <citation type="journal article" date="2019" name="bioRxiv">
        <title>The Genome of the Zebra Mussel, Dreissena polymorpha: A Resource for Invasive Species Research.</title>
        <authorList>
            <person name="McCartney M.A."/>
            <person name="Auch B."/>
            <person name="Kono T."/>
            <person name="Mallez S."/>
            <person name="Zhang Y."/>
            <person name="Obille A."/>
            <person name="Becker A."/>
            <person name="Abrahante J.E."/>
            <person name="Garbe J."/>
            <person name="Badalamenti J.P."/>
            <person name="Herman A."/>
            <person name="Mangelson H."/>
            <person name="Liachko I."/>
            <person name="Sullivan S."/>
            <person name="Sone E.D."/>
            <person name="Koren S."/>
            <person name="Silverstein K.A.T."/>
            <person name="Beckman K.B."/>
            <person name="Gohl D.M."/>
        </authorList>
    </citation>
    <scope>NUCLEOTIDE SEQUENCE</scope>
    <source>
        <strain evidence="1">Duluth1</strain>
        <tissue evidence="1">Whole animal</tissue>
    </source>
</reference>
<dbReference type="Proteomes" id="UP000828390">
    <property type="component" value="Unassembled WGS sequence"/>
</dbReference>
<evidence type="ECO:0008006" key="3">
    <source>
        <dbReference type="Google" id="ProtNLM"/>
    </source>
</evidence>
<keyword evidence="2" id="KW-1185">Reference proteome</keyword>
<comment type="caution">
    <text evidence="1">The sequence shown here is derived from an EMBL/GenBank/DDBJ whole genome shotgun (WGS) entry which is preliminary data.</text>
</comment>